<evidence type="ECO:0000256" key="1">
    <source>
        <dbReference type="ARBA" id="ARBA00004906"/>
    </source>
</evidence>
<dbReference type="InterPro" id="IPR001232">
    <property type="entry name" value="SKP1-like"/>
</dbReference>
<protein>
    <recommendedName>
        <fullName evidence="5">SKP1 component POZ domain-containing protein</fullName>
    </recommendedName>
</protein>
<dbReference type="InterPro" id="IPR036296">
    <property type="entry name" value="SKP1-like_dim_sf"/>
</dbReference>
<accession>A0A5P1EYY2</accession>
<dbReference type="GO" id="GO:0016567">
    <property type="term" value="P:protein ubiquitination"/>
    <property type="evidence" value="ECO:0007669"/>
    <property type="project" value="UniProtKB-UniPathway"/>
</dbReference>
<dbReference type="GO" id="GO:0006511">
    <property type="term" value="P:ubiquitin-dependent protein catabolic process"/>
    <property type="evidence" value="ECO:0007669"/>
    <property type="project" value="InterPro"/>
</dbReference>
<dbReference type="SUPFAM" id="SSF81382">
    <property type="entry name" value="Skp1 dimerisation domain-like"/>
    <property type="match status" value="1"/>
</dbReference>
<dbReference type="UniPathway" id="UPA00143"/>
<dbReference type="GO" id="GO:0009867">
    <property type="term" value="P:jasmonic acid mediated signaling pathway"/>
    <property type="evidence" value="ECO:0007669"/>
    <property type="project" value="UniProtKB-ARBA"/>
</dbReference>
<dbReference type="Proteomes" id="UP000243459">
    <property type="component" value="Chromosome 4"/>
</dbReference>
<evidence type="ECO:0000256" key="2">
    <source>
        <dbReference type="ARBA" id="ARBA00009993"/>
    </source>
</evidence>
<gene>
    <name evidence="6" type="ORF">A4U43_C04F7100</name>
</gene>
<dbReference type="Gramene" id="ONK71305">
    <property type="protein sequence ID" value="ONK71305"/>
    <property type="gene ID" value="A4U43_C04F7100"/>
</dbReference>
<keyword evidence="4" id="KW-1133">Transmembrane helix</keyword>
<evidence type="ECO:0000259" key="5">
    <source>
        <dbReference type="Pfam" id="PF03931"/>
    </source>
</evidence>
<comment type="similarity">
    <text evidence="2">Belongs to the SKP1 family.</text>
</comment>
<evidence type="ECO:0000313" key="6">
    <source>
        <dbReference type="EMBL" id="ONK71305.1"/>
    </source>
</evidence>
<keyword evidence="4" id="KW-0812">Transmembrane</keyword>
<dbReference type="Gene3D" id="3.30.710.10">
    <property type="entry name" value="Potassium Channel Kv1.1, Chain A"/>
    <property type="match status" value="1"/>
</dbReference>
<dbReference type="InterPro" id="IPR016897">
    <property type="entry name" value="SKP1"/>
</dbReference>
<keyword evidence="3" id="KW-0833">Ubl conjugation pathway</keyword>
<name>A0A5P1EYY2_ASPOF</name>
<feature type="transmembrane region" description="Helical" evidence="4">
    <location>
        <begin position="161"/>
        <end position="186"/>
    </location>
</feature>
<dbReference type="OrthoDB" id="652070at2759"/>
<reference evidence="7" key="1">
    <citation type="journal article" date="2017" name="Nat. Commun.">
        <title>The asparagus genome sheds light on the origin and evolution of a young Y chromosome.</title>
        <authorList>
            <person name="Harkess A."/>
            <person name="Zhou J."/>
            <person name="Xu C."/>
            <person name="Bowers J.E."/>
            <person name="Van der Hulst R."/>
            <person name="Ayyampalayam S."/>
            <person name="Mercati F."/>
            <person name="Riccardi P."/>
            <person name="McKain M.R."/>
            <person name="Kakrana A."/>
            <person name="Tang H."/>
            <person name="Ray J."/>
            <person name="Groenendijk J."/>
            <person name="Arikit S."/>
            <person name="Mathioni S.M."/>
            <person name="Nakano M."/>
            <person name="Shan H."/>
            <person name="Telgmann-Rauber A."/>
            <person name="Kanno A."/>
            <person name="Yue Z."/>
            <person name="Chen H."/>
            <person name="Li W."/>
            <person name="Chen Y."/>
            <person name="Xu X."/>
            <person name="Zhang Y."/>
            <person name="Luo S."/>
            <person name="Chen H."/>
            <person name="Gao J."/>
            <person name="Mao Z."/>
            <person name="Pires J.C."/>
            <person name="Luo M."/>
            <person name="Kudrna D."/>
            <person name="Wing R.A."/>
            <person name="Meyers B.C."/>
            <person name="Yi K."/>
            <person name="Kong H."/>
            <person name="Lavrijsen P."/>
            <person name="Sunseri F."/>
            <person name="Falavigna A."/>
            <person name="Ye Y."/>
            <person name="Leebens-Mack J.H."/>
            <person name="Chen G."/>
        </authorList>
    </citation>
    <scope>NUCLEOTIDE SEQUENCE [LARGE SCALE GENOMIC DNA]</scope>
    <source>
        <strain evidence="7">cv. DH0086</strain>
    </source>
</reference>
<dbReference type="InterPro" id="IPR016073">
    <property type="entry name" value="Skp1_comp_POZ"/>
</dbReference>
<dbReference type="Pfam" id="PF03931">
    <property type="entry name" value="Skp1_POZ"/>
    <property type="match status" value="1"/>
</dbReference>
<keyword evidence="7" id="KW-1185">Reference proteome</keyword>
<dbReference type="InterPro" id="IPR011333">
    <property type="entry name" value="SKP1/BTB/POZ_sf"/>
</dbReference>
<dbReference type="AlphaFoldDB" id="A0A5P1EYY2"/>
<dbReference type="EMBL" id="CM007384">
    <property type="protein sequence ID" value="ONK71305.1"/>
    <property type="molecule type" value="Genomic_DNA"/>
</dbReference>
<evidence type="ECO:0000256" key="4">
    <source>
        <dbReference type="SAM" id="Phobius"/>
    </source>
</evidence>
<dbReference type="SUPFAM" id="SSF54695">
    <property type="entry name" value="POZ domain"/>
    <property type="match status" value="1"/>
</dbReference>
<dbReference type="SMART" id="SM00512">
    <property type="entry name" value="Skp1"/>
    <property type="match status" value="1"/>
</dbReference>
<keyword evidence="4" id="KW-0472">Membrane</keyword>
<evidence type="ECO:0000256" key="3">
    <source>
        <dbReference type="ARBA" id="ARBA00022786"/>
    </source>
</evidence>
<feature type="domain" description="SKP1 component POZ" evidence="5">
    <location>
        <begin position="9"/>
        <end position="67"/>
    </location>
</feature>
<organism evidence="6 7">
    <name type="scientific">Asparagus officinalis</name>
    <name type="common">Garden asparagus</name>
    <dbReference type="NCBI Taxonomy" id="4686"/>
    <lineage>
        <taxon>Eukaryota</taxon>
        <taxon>Viridiplantae</taxon>
        <taxon>Streptophyta</taxon>
        <taxon>Embryophyta</taxon>
        <taxon>Tracheophyta</taxon>
        <taxon>Spermatophyta</taxon>
        <taxon>Magnoliopsida</taxon>
        <taxon>Liliopsida</taxon>
        <taxon>Asparagales</taxon>
        <taxon>Asparagaceae</taxon>
        <taxon>Asparagoideae</taxon>
        <taxon>Asparagus</taxon>
    </lineage>
</organism>
<dbReference type="PANTHER" id="PTHR11165">
    <property type="entry name" value="SKP1"/>
    <property type="match status" value="1"/>
</dbReference>
<sequence>MASSHDSAMVITLRSFDGRGFNVDGRVAMMSSKVRCLIMPQICGPIFVPDCNGDAVEKIIEYCYKHADNNADEADLKSWDANFMQAFDKDSLDDILHAAKYLEIKELVDLTVLTRQNLEDLREEETIVKIGDLEDLREEETIAKINGDSENSREERELKGLGGCAIFCFAVLSLLMAGSGFCYVYVKYVS</sequence>
<evidence type="ECO:0000313" key="7">
    <source>
        <dbReference type="Proteomes" id="UP000243459"/>
    </source>
</evidence>
<proteinExistence type="inferred from homology"/>
<comment type="pathway">
    <text evidence="1">Protein modification; protein ubiquitination.</text>
</comment>